<evidence type="ECO:0000313" key="1">
    <source>
        <dbReference type="EMBL" id="GAB1223409.1"/>
    </source>
</evidence>
<comment type="caution">
    <text evidence="1">The sequence shown here is derived from an EMBL/GenBank/DDBJ whole genome shotgun (WGS) entry which is preliminary data.</text>
</comment>
<sequence>MFILGLLLLVGCFAQHTVYYFKESDLGQKDKRLRTSTESTDPSEYSVKYEFDTERNLFEIPSSAFDYEGDHQRIYCDPVEGPIIFNFNNNNPCYLTILPDDGANFVGYDTDISIRVSPSASSHGVNIYTNTEKFLSKPVTLLYKEKSDDEVATGSFFLGGWYANNGDSGSRLNYYNISINLYYENANETINFDNFRPSIFGYDNGPTDSQDTGSFKITGICFLNSPKFTEPTKTNFKKFNFPLNFEDSYNCGSEHYKLTIQNDEVYIQSIEIDNDPENSTSYVLVSLLSLLLALLF</sequence>
<dbReference type="EMBL" id="BAAFRS010000146">
    <property type="protein sequence ID" value="GAB1223409.1"/>
    <property type="molecule type" value="Genomic_DNA"/>
</dbReference>
<gene>
    <name evidence="1" type="ORF">ENUP19_0146G0025</name>
</gene>
<accession>A0ABQ0DKS4</accession>
<evidence type="ECO:0000313" key="2">
    <source>
        <dbReference type="Proteomes" id="UP001628156"/>
    </source>
</evidence>
<dbReference type="Proteomes" id="UP001628156">
    <property type="component" value="Unassembled WGS sequence"/>
</dbReference>
<name>A0ABQ0DKS4_9EUKA</name>
<reference evidence="1 2" key="1">
    <citation type="journal article" date="2019" name="PLoS Negl. Trop. Dis.">
        <title>Whole genome sequencing of Entamoeba nuttalli reveals mammalian host-related molecular signatures and a novel octapeptide-repeat surface protein.</title>
        <authorList>
            <person name="Tanaka M."/>
            <person name="Makiuchi T."/>
            <person name="Komiyama T."/>
            <person name="Shiina T."/>
            <person name="Osaki K."/>
            <person name="Tachibana H."/>
        </authorList>
    </citation>
    <scope>NUCLEOTIDE SEQUENCE [LARGE SCALE GENOMIC DNA]</scope>
    <source>
        <strain evidence="1 2">P19-061405</strain>
    </source>
</reference>
<keyword evidence="2" id="KW-1185">Reference proteome</keyword>
<proteinExistence type="predicted"/>
<protein>
    <submittedName>
        <fullName evidence="1">Uncharacterized protein</fullName>
    </submittedName>
</protein>
<organism evidence="1 2">
    <name type="scientific">Entamoeba nuttalli</name>
    <dbReference type="NCBI Taxonomy" id="412467"/>
    <lineage>
        <taxon>Eukaryota</taxon>
        <taxon>Amoebozoa</taxon>
        <taxon>Evosea</taxon>
        <taxon>Archamoebae</taxon>
        <taxon>Mastigamoebida</taxon>
        <taxon>Entamoebidae</taxon>
        <taxon>Entamoeba</taxon>
    </lineage>
</organism>